<organism evidence="3 4">
    <name type="scientific">Maribacter orientalis</name>
    <dbReference type="NCBI Taxonomy" id="228957"/>
    <lineage>
        <taxon>Bacteria</taxon>
        <taxon>Pseudomonadati</taxon>
        <taxon>Bacteroidota</taxon>
        <taxon>Flavobacteriia</taxon>
        <taxon>Flavobacteriales</taxon>
        <taxon>Flavobacteriaceae</taxon>
        <taxon>Maribacter</taxon>
    </lineage>
</organism>
<proteinExistence type="predicted"/>
<evidence type="ECO:0000256" key="1">
    <source>
        <dbReference type="ARBA" id="ARBA00003670"/>
    </source>
</evidence>
<name>A0A1H7WXE2_9FLAO</name>
<keyword evidence="3" id="KW-0670">Pyruvate</keyword>
<dbReference type="InterPro" id="IPR015813">
    <property type="entry name" value="Pyrv/PenolPyrv_kinase-like_dom"/>
</dbReference>
<dbReference type="GO" id="GO:0005829">
    <property type="term" value="C:cytosol"/>
    <property type="evidence" value="ECO:0007669"/>
    <property type="project" value="TreeGrafter"/>
</dbReference>
<dbReference type="PRINTS" id="PR00150">
    <property type="entry name" value="PEPCARBXLASE"/>
</dbReference>
<dbReference type="AlphaFoldDB" id="A0A1H7WXE2"/>
<sequence>MQQQERLAEFKKSVQNKFNVYNSLFLNLPYKNIENVGMLIPLLLNQSEKGLSNGLNPKEILENFFENFVEIESEKEQIDFMFRIIQYVERQVVLYDSVEDAAFPKLHKHSSSLSLREYFQLVEKNNSWDTIWDKLSTFSARIVLTAHPTQFYTPAVLDIITNLRTLILEDKIDEIDVGLQQLGLTSLINATKPTPLDEAKNIIYTLRNVYYDAIGDMYAYIKGSVGSKEFENHDIVKLGFWPGGDRDGNPFVTADITRDVMNELRLTLMKCYYNELKSLLHKLTFKDVQEPLQKLRSNLYIAMFDSLKDIGYKDLIIPLEEIRLILIEKYQGLYLKDLERFIDKVKIFKVHFATIDIRQDHSMHTKVMVEVLKKKEFIKEELSELSEERLIDILLHENFQLEPNDYEEEIVKDTIKNILQLQTIQDKNGEEGCNRYIISNSEDVFSILFVYALFRWCGWADKKITFDIVPLFETMNGMDSAQETMRFMFNLPEYRSHVQSRNNKQTIMLGFSDGTKDGGYLKANWSILKTKEELSAVCDENDIAAIFFDGRGGPPARGGGKTHRFYAAQTKEVANNEIQLTIQGQTITSTYGTKEQFIYNSEQLLTAGLSNTILGKEISISETDRKLVEELSELSFKKYDELKHHDKFMPYLENMSTLKYYTKANIGSRPGKRGNKAKLELSDLRAISFVGSWSQLKQNVPGYYGIGTALKSLEDNGRFEEAQKLYEEVPFFQALMMNSMMSLSKCYFELTSYMKENEEYGAFWEILHAEYILSKAMLLKLSGMEILMEKEAISRESIKIRENIVLPLLVIQQYALQRIGEGTEFKELYEKIVTRSLYGNINASRNSA</sequence>
<dbReference type="PANTHER" id="PTHR30523">
    <property type="entry name" value="PHOSPHOENOLPYRUVATE CARBOXYLASE"/>
    <property type="match status" value="1"/>
</dbReference>
<reference evidence="4" key="1">
    <citation type="submission" date="2016-10" db="EMBL/GenBank/DDBJ databases">
        <authorList>
            <person name="Varghese N."/>
            <person name="Submissions S."/>
        </authorList>
    </citation>
    <scope>NUCLEOTIDE SEQUENCE [LARGE SCALE GENOMIC DNA]</scope>
    <source>
        <strain evidence="4">DSM 16471</strain>
    </source>
</reference>
<evidence type="ECO:0000256" key="2">
    <source>
        <dbReference type="ARBA" id="ARBA00022419"/>
    </source>
</evidence>
<dbReference type="PANTHER" id="PTHR30523:SF6">
    <property type="entry name" value="PHOSPHOENOLPYRUVATE CARBOXYLASE"/>
    <property type="match status" value="1"/>
</dbReference>
<dbReference type="GO" id="GO:0008964">
    <property type="term" value="F:phosphoenolpyruvate carboxylase activity"/>
    <property type="evidence" value="ECO:0007669"/>
    <property type="project" value="InterPro"/>
</dbReference>
<protein>
    <recommendedName>
        <fullName evidence="2">Phosphoenolpyruvate carboxylase</fullName>
    </recommendedName>
</protein>
<comment type="function">
    <text evidence="1">Forms oxaloacetate, a four-carbon dicarboxylic acid source for the tricarboxylic acid cycle.</text>
</comment>
<dbReference type="RefSeq" id="WP_091627378.1">
    <property type="nucleotide sequence ID" value="NZ_FNZN01000013.1"/>
</dbReference>
<dbReference type="InterPro" id="IPR021135">
    <property type="entry name" value="PEP_COase"/>
</dbReference>
<dbReference type="GO" id="GO:0015977">
    <property type="term" value="P:carbon fixation"/>
    <property type="evidence" value="ECO:0007669"/>
    <property type="project" value="InterPro"/>
</dbReference>
<dbReference type="SUPFAM" id="SSF51621">
    <property type="entry name" value="Phosphoenolpyruvate/pyruvate domain"/>
    <property type="match status" value="1"/>
</dbReference>
<dbReference type="Proteomes" id="UP000198990">
    <property type="component" value="Unassembled WGS sequence"/>
</dbReference>
<evidence type="ECO:0000313" key="4">
    <source>
        <dbReference type="Proteomes" id="UP000198990"/>
    </source>
</evidence>
<accession>A0A1H7WXE2</accession>
<dbReference type="Pfam" id="PF00311">
    <property type="entry name" value="PEPcase"/>
    <property type="match status" value="2"/>
</dbReference>
<dbReference type="OrthoDB" id="9768133at2"/>
<keyword evidence="4" id="KW-1185">Reference proteome</keyword>
<evidence type="ECO:0000313" key="3">
    <source>
        <dbReference type="EMBL" id="SEM25985.1"/>
    </source>
</evidence>
<dbReference type="GO" id="GO:0006099">
    <property type="term" value="P:tricarboxylic acid cycle"/>
    <property type="evidence" value="ECO:0007669"/>
    <property type="project" value="InterPro"/>
</dbReference>
<gene>
    <name evidence="3" type="ORF">SAMN04488008_11348</name>
</gene>
<dbReference type="EMBL" id="FNZN01000013">
    <property type="protein sequence ID" value="SEM25985.1"/>
    <property type="molecule type" value="Genomic_DNA"/>
</dbReference>
<dbReference type="STRING" id="228957.SAMN04488008_11348"/>